<dbReference type="GO" id="GO:0008747">
    <property type="term" value="F:N-acetylneuraminate lyase activity"/>
    <property type="evidence" value="ECO:0007669"/>
    <property type="project" value="TreeGrafter"/>
</dbReference>
<dbReference type="Proteomes" id="UP000552700">
    <property type="component" value="Unassembled WGS sequence"/>
</dbReference>
<dbReference type="Gene3D" id="3.20.20.70">
    <property type="entry name" value="Aldolase class I"/>
    <property type="match status" value="1"/>
</dbReference>
<organism evidence="2 3">
    <name type="scientific">Sphingobium subterraneum</name>
    <dbReference type="NCBI Taxonomy" id="627688"/>
    <lineage>
        <taxon>Bacteria</taxon>
        <taxon>Pseudomonadati</taxon>
        <taxon>Pseudomonadota</taxon>
        <taxon>Alphaproteobacteria</taxon>
        <taxon>Sphingomonadales</taxon>
        <taxon>Sphingomonadaceae</taxon>
        <taxon>Sphingobium</taxon>
    </lineage>
</organism>
<dbReference type="GO" id="GO:0008840">
    <property type="term" value="F:4-hydroxy-tetrahydrodipicolinate synthase activity"/>
    <property type="evidence" value="ECO:0007669"/>
    <property type="project" value="UniProtKB-EC"/>
</dbReference>
<dbReference type="EMBL" id="JACIJP010000001">
    <property type="protein sequence ID" value="MBB6123007.1"/>
    <property type="molecule type" value="Genomic_DNA"/>
</dbReference>
<dbReference type="CDD" id="cd00408">
    <property type="entry name" value="DHDPS-like"/>
    <property type="match status" value="1"/>
</dbReference>
<dbReference type="RefSeq" id="WP_184077572.1">
    <property type="nucleotide sequence ID" value="NZ_JACIJP010000001.1"/>
</dbReference>
<reference evidence="2 3" key="1">
    <citation type="submission" date="2020-08" db="EMBL/GenBank/DDBJ databases">
        <title>Genomic Encyclopedia of Type Strains, Phase IV (KMG-IV): sequencing the most valuable type-strain genomes for metagenomic binning, comparative biology and taxonomic classification.</title>
        <authorList>
            <person name="Goeker M."/>
        </authorList>
    </citation>
    <scope>NUCLEOTIDE SEQUENCE [LARGE SCALE GENOMIC DNA]</scope>
    <source>
        <strain evidence="2 3">DSM 102255</strain>
    </source>
</reference>
<dbReference type="GO" id="GO:0005829">
    <property type="term" value="C:cytosol"/>
    <property type="evidence" value="ECO:0007669"/>
    <property type="project" value="TreeGrafter"/>
</dbReference>
<evidence type="ECO:0000313" key="3">
    <source>
        <dbReference type="Proteomes" id="UP000552700"/>
    </source>
</evidence>
<dbReference type="AlphaFoldDB" id="A0A841IWJ1"/>
<sequence>MKRSKHDAKAWGQERLRGIFGAAPVPYTADGQVDKAGFVSNLRYWRDVLGIKGQWVAGFQSEQLGISTAQRKQLYEITQAESTASHIAICAIMDDVIEDALELAVFADEMGADCIGLSAPRLFTGMLGSAPSEDTVVRFFEYICERVDIPVIVLNQMAMQGYSMTPATLSRIADLPNVVGLKNVVDGMYGSNDKGHYGETVKLCADRIVVSDPNEDVFFRNYTQFGQRAFISSGVPMLMQTRAWQPMNDYVRLVDEGRLEEAKRVNDSMAPVRAAFHDCVHHLTGYKFASISKYWFELQGLVGGHVVYPQGELTDEDKAYVKARFDECGIATMTGGQDIAA</sequence>
<dbReference type="GO" id="GO:0019262">
    <property type="term" value="P:N-acetylneuraminate catabolic process"/>
    <property type="evidence" value="ECO:0007669"/>
    <property type="project" value="TreeGrafter"/>
</dbReference>
<dbReference type="Pfam" id="PF00701">
    <property type="entry name" value="DHDPS"/>
    <property type="match status" value="1"/>
</dbReference>
<accession>A0A841IWJ1</accession>
<name>A0A841IWJ1_9SPHN</name>
<dbReference type="PANTHER" id="PTHR42849:SF1">
    <property type="entry name" value="N-ACETYLNEURAMINATE LYASE"/>
    <property type="match status" value="1"/>
</dbReference>
<proteinExistence type="predicted"/>
<protein>
    <submittedName>
        <fullName evidence="2">4-hydroxy-tetrahydrodipicolinate synthase</fullName>
        <ecNumber evidence="2">4.3.3.7</ecNumber>
    </submittedName>
</protein>
<comment type="caution">
    <text evidence="2">The sequence shown here is derived from an EMBL/GenBank/DDBJ whole genome shotgun (WGS) entry which is preliminary data.</text>
</comment>
<keyword evidence="1 2" id="KW-0456">Lyase</keyword>
<dbReference type="SMART" id="SM01130">
    <property type="entry name" value="DHDPS"/>
    <property type="match status" value="1"/>
</dbReference>
<keyword evidence="3" id="KW-1185">Reference proteome</keyword>
<dbReference type="EC" id="4.3.3.7" evidence="2"/>
<dbReference type="InterPro" id="IPR002220">
    <property type="entry name" value="DapA-like"/>
</dbReference>
<dbReference type="InterPro" id="IPR013785">
    <property type="entry name" value="Aldolase_TIM"/>
</dbReference>
<evidence type="ECO:0000256" key="1">
    <source>
        <dbReference type="ARBA" id="ARBA00023239"/>
    </source>
</evidence>
<dbReference type="PANTHER" id="PTHR42849">
    <property type="entry name" value="N-ACETYLNEURAMINATE LYASE"/>
    <property type="match status" value="1"/>
</dbReference>
<gene>
    <name evidence="2" type="ORF">FHS92_000714</name>
</gene>
<dbReference type="SUPFAM" id="SSF51569">
    <property type="entry name" value="Aldolase"/>
    <property type="match status" value="1"/>
</dbReference>
<evidence type="ECO:0000313" key="2">
    <source>
        <dbReference type="EMBL" id="MBB6123007.1"/>
    </source>
</evidence>